<accession>A0A2G2Y8C5</accession>
<organism evidence="2 3">
    <name type="scientific">Capsicum annuum</name>
    <name type="common">Capsicum pepper</name>
    <dbReference type="NCBI Taxonomy" id="4072"/>
    <lineage>
        <taxon>Eukaryota</taxon>
        <taxon>Viridiplantae</taxon>
        <taxon>Streptophyta</taxon>
        <taxon>Embryophyta</taxon>
        <taxon>Tracheophyta</taxon>
        <taxon>Spermatophyta</taxon>
        <taxon>Magnoliopsida</taxon>
        <taxon>eudicotyledons</taxon>
        <taxon>Gunneridae</taxon>
        <taxon>Pentapetalae</taxon>
        <taxon>asterids</taxon>
        <taxon>lamiids</taxon>
        <taxon>Solanales</taxon>
        <taxon>Solanaceae</taxon>
        <taxon>Solanoideae</taxon>
        <taxon>Capsiceae</taxon>
        <taxon>Capsicum</taxon>
    </lineage>
</organism>
<keyword evidence="3" id="KW-1185">Reference proteome</keyword>
<comment type="caution">
    <text evidence="2">The sequence shown here is derived from an EMBL/GenBank/DDBJ whole genome shotgun (WGS) entry which is preliminary data.</text>
</comment>
<dbReference type="OMA" id="CWSIASK"/>
<dbReference type="AlphaFoldDB" id="A0A2G2Y8C5"/>
<dbReference type="EMBL" id="AYRZ02000012">
    <property type="protein sequence ID" value="PHT66007.1"/>
    <property type="molecule type" value="Genomic_DNA"/>
</dbReference>
<feature type="compositionally biased region" description="Basic residues" evidence="1">
    <location>
        <begin position="253"/>
        <end position="262"/>
    </location>
</feature>
<dbReference type="Gramene" id="PHT66007">
    <property type="protein sequence ID" value="PHT66007"/>
    <property type="gene ID" value="T459_30432"/>
</dbReference>
<gene>
    <name evidence="2" type="ORF">T459_30432</name>
</gene>
<protein>
    <submittedName>
        <fullName evidence="2">Uncharacterized protein</fullName>
    </submittedName>
</protein>
<proteinExistence type="predicted"/>
<name>A0A2G2Y8C5_CAPAN</name>
<evidence type="ECO:0000256" key="1">
    <source>
        <dbReference type="SAM" id="MobiDB-lite"/>
    </source>
</evidence>
<evidence type="ECO:0000313" key="3">
    <source>
        <dbReference type="Proteomes" id="UP000222542"/>
    </source>
</evidence>
<reference evidence="2 3" key="2">
    <citation type="journal article" date="2017" name="Genome Biol.">
        <title>New reference genome sequences of hot pepper reveal the massive evolution of plant disease-resistance genes by retroduplication.</title>
        <authorList>
            <person name="Kim S."/>
            <person name="Park J."/>
            <person name="Yeom S.I."/>
            <person name="Kim Y.M."/>
            <person name="Seo E."/>
            <person name="Kim K.T."/>
            <person name="Kim M.S."/>
            <person name="Lee J.M."/>
            <person name="Cheong K."/>
            <person name="Shin H.S."/>
            <person name="Kim S.B."/>
            <person name="Han K."/>
            <person name="Lee J."/>
            <person name="Park M."/>
            <person name="Lee H.A."/>
            <person name="Lee H.Y."/>
            <person name="Lee Y."/>
            <person name="Oh S."/>
            <person name="Lee J.H."/>
            <person name="Choi E."/>
            <person name="Choi E."/>
            <person name="Lee S.E."/>
            <person name="Jeon J."/>
            <person name="Kim H."/>
            <person name="Choi G."/>
            <person name="Song H."/>
            <person name="Lee J."/>
            <person name="Lee S.C."/>
            <person name="Kwon J.K."/>
            <person name="Lee H.Y."/>
            <person name="Koo N."/>
            <person name="Hong Y."/>
            <person name="Kim R.W."/>
            <person name="Kang W.H."/>
            <person name="Huh J.H."/>
            <person name="Kang B.C."/>
            <person name="Yang T.J."/>
            <person name="Lee Y.H."/>
            <person name="Bennetzen J.L."/>
            <person name="Choi D."/>
        </authorList>
    </citation>
    <scope>NUCLEOTIDE SEQUENCE [LARGE SCALE GENOMIC DNA]</scope>
    <source>
        <strain evidence="3">cv. CM334</strain>
    </source>
</reference>
<feature type="region of interest" description="Disordered" evidence="1">
    <location>
        <begin position="239"/>
        <end position="262"/>
    </location>
</feature>
<evidence type="ECO:0000313" key="2">
    <source>
        <dbReference type="EMBL" id="PHT66007.1"/>
    </source>
</evidence>
<dbReference type="Proteomes" id="UP000222542">
    <property type="component" value="Unassembled WGS sequence"/>
</dbReference>
<sequence length="262" mass="29933">MKRVKRIILEKLDGSFIDDFSKLKAYSQELWDTNPGSDVVINISKDALEQVVDRETTRTWKWFIELLRNSLGLVDGEGVDRCCWSIASKSTPQMVRGRLKDLEAEGEKWTENFCPYAMELYNNFKIIAQGCHVQANGDLGYDVDEGIDRHVHSSETIAPSKALVDEDETRDELEVEDEQPLHMPRALTEAKTRLKIKKLQQKPTATKKINFRGDENGVSITTNLPYSPRNMTWKGKSCVTSSQLATEKEKKISKLKTKRSKH</sequence>
<reference evidence="2 3" key="1">
    <citation type="journal article" date="2014" name="Nat. Genet.">
        <title>Genome sequence of the hot pepper provides insights into the evolution of pungency in Capsicum species.</title>
        <authorList>
            <person name="Kim S."/>
            <person name="Park M."/>
            <person name="Yeom S.I."/>
            <person name="Kim Y.M."/>
            <person name="Lee J.M."/>
            <person name="Lee H.A."/>
            <person name="Seo E."/>
            <person name="Choi J."/>
            <person name="Cheong K."/>
            <person name="Kim K.T."/>
            <person name="Jung K."/>
            <person name="Lee G.W."/>
            <person name="Oh S.K."/>
            <person name="Bae C."/>
            <person name="Kim S.B."/>
            <person name="Lee H.Y."/>
            <person name="Kim S.Y."/>
            <person name="Kim M.S."/>
            <person name="Kang B.C."/>
            <person name="Jo Y.D."/>
            <person name="Yang H.B."/>
            <person name="Jeong H.J."/>
            <person name="Kang W.H."/>
            <person name="Kwon J.K."/>
            <person name="Shin C."/>
            <person name="Lim J.Y."/>
            <person name="Park J.H."/>
            <person name="Huh J.H."/>
            <person name="Kim J.S."/>
            <person name="Kim B.D."/>
            <person name="Cohen O."/>
            <person name="Paran I."/>
            <person name="Suh M.C."/>
            <person name="Lee S.B."/>
            <person name="Kim Y.K."/>
            <person name="Shin Y."/>
            <person name="Noh S.J."/>
            <person name="Park J."/>
            <person name="Seo Y.S."/>
            <person name="Kwon S.Y."/>
            <person name="Kim H.A."/>
            <person name="Park J.M."/>
            <person name="Kim H.J."/>
            <person name="Choi S.B."/>
            <person name="Bosland P.W."/>
            <person name="Reeves G."/>
            <person name="Jo S.H."/>
            <person name="Lee B.W."/>
            <person name="Cho H.T."/>
            <person name="Choi H.S."/>
            <person name="Lee M.S."/>
            <person name="Yu Y."/>
            <person name="Do Choi Y."/>
            <person name="Park B.S."/>
            <person name="van Deynze A."/>
            <person name="Ashrafi H."/>
            <person name="Hill T."/>
            <person name="Kim W.T."/>
            <person name="Pai H.S."/>
            <person name="Ahn H.K."/>
            <person name="Yeam I."/>
            <person name="Giovannoni J.J."/>
            <person name="Rose J.K."/>
            <person name="Sorensen I."/>
            <person name="Lee S.J."/>
            <person name="Kim R.W."/>
            <person name="Choi I.Y."/>
            <person name="Choi B.S."/>
            <person name="Lim J.S."/>
            <person name="Lee Y.H."/>
            <person name="Choi D."/>
        </authorList>
    </citation>
    <scope>NUCLEOTIDE SEQUENCE [LARGE SCALE GENOMIC DNA]</scope>
    <source>
        <strain evidence="3">cv. CM334</strain>
    </source>
</reference>